<sequence>MVRRISSRFFGVVLLYDVCLAIEDRLVAVDARPFESFSRDSHYPDVLFLDKLELCLRKD</sequence>
<keyword evidence="2" id="KW-1185">Reference proteome</keyword>
<gene>
    <name evidence="1" type="ORF">PDMSB3_0825</name>
</gene>
<dbReference type="EMBL" id="LR699554">
    <property type="protein sequence ID" value="VVD32123.1"/>
    <property type="molecule type" value="Genomic_DNA"/>
</dbReference>
<name>A0A5Q4ZGF7_9BURK</name>
<accession>A0A5Q4ZGF7</accession>
<proteinExistence type="predicted"/>
<dbReference type="Proteomes" id="UP000325811">
    <property type="component" value="Chromosome II"/>
</dbReference>
<evidence type="ECO:0000313" key="2">
    <source>
        <dbReference type="Proteomes" id="UP000325811"/>
    </source>
</evidence>
<organism evidence="1 2">
    <name type="scientific">Paraburkholderia dioscoreae</name>
    <dbReference type="NCBI Taxonomy" id="2604047"/>
    <lineage>
        <taxon>Bacteria</taxon>
        <taxon>Pseudomonadati</taxon>
        <taxon>Pseudomonadota</taxon>
        <taxon>Betaproteobacteria</taxon>
        <taxon>Burkholderiales</taxon>
        <taxon>Burkholderiaceae</taxon>
        <taxon>Paraburkholderia</taxon>
    </lineage>
</organism>
<dbReference type="KEGG" id="pdio:PDMSB3_0825.1"/>
<evidence type="ECO:0000313" key="1">
    <source>
        <dbReference type="EMBL" id="VVD32123.1"/>
    </source>
</evidence>
<dbReference type="AlphaFoldDB" id="A0A5Q4ZGF7"/>
<reference evidence="1 2" key="1">
    <citation type="submission" date="2019-08" db="EMBL/GenBank/DDBJ databases">
        <authorList>
            <person name="Herpell B J."/>
        </authorList>
    </citation>
    <scope>NUCLEOTIDE SEQUENCE [LARGE SCALE GENOMIC DNA]</scope>
    <source>
        <strain evidence="2">Msb3</strain>
    </source>
</reference>
<protein>
    <submittedName>
        <fullName evidence="1">Uncharacterized protein</fullName>
    </submittedName>
</protein>